<evidence type="ECO:0000256" key="10">
    <source>
        <dbReference type="PROSITE-ProRule" id="PRU00278"/>
    </source>
</evidence>
<keyword evidence="2 9" id="KW-0813">Transport</keyword>
<dbReference type="Pfam" id="PF07549">
    <property type="entry name" value="Sec_GG"/>
    <property type="match status" value="1"/>
</dbReference>
<dbReference type="SUPFAM" id="SSF54534">
    <property type="entry name" value="FKBP-like"/>
    <property type="match status" value="1"/>
</dbReference>
<comment type="subcellular location">
    <subcellularLocation>
        <location evidence="1 9">Cell membrane</location>
        <topology evidence="1 9">Multi-pass membrane protein</topology>
    </subcellularLocation>
</comment>
<dbReference type="InterPro" id="IPR000297">
    <property type="entry name" value="PPIase_PpiC"/>
</dbReference>
<evidence type="ECO:0000256" key="2">
    <source>
        <dbReference type="ARBA" id="ARBA00022448"/>
    </source>
</evidence>
<dbReference type="Gene3D" id="1.20.1640.10">
    <property type="entry name" value="Multidrug efflux transporter AcrB transmembrane domain"/>
    <property type="match status" value="1"/>
</dbReference>
<dbReference type="GO" id="GO:0043952">
    <property type="term" value="P:protein transport by the Sec complex"/>
    <property type="evidence" value="ECO:0007669"/>
    <property type="project" value="UniProtKB-UniRule"/>
</dbReference>
<dbReference type="GO" id="GO:0006605">
    <property type="term" value="P:protein targeting"/>
    <property type="evidence" value="ECO:0007669"/>
    <property type="project" value="UniProtKB-UniRule"/>
</dbReference>
<keyword evidence="6 9" id="KW-1133">Transmembrane helix</keyword>
<dbReference type="GO" id="GO:0005886">
    <property type="term" value="C:plasma membrane"/>
    <property type="evidence" value="ECO:0007669"/>
    <property type="project" value="UniProtKB-SubCell"/>
</dbReference>
<dbReference type="Proteomes" id="UP000229901">
    <property type="component" value="Unassembled WGS sequence"/>
</dbReference>
<dbReference type="EMBL" id="PFAP01000019">
    <property type="protein sequence ID" value="PIR94087.1"/>
    <property type="molecule type" value="Genomic_DNA"/>
</dbReference>
<protein>
    <recommendedName>
        <fullName evidence="9">Protein translocase subunit SecD</fullName>
    </recommendedName>
</protein>
<feature type="domain" description="PpiC" evidence="11">
    <location>
        <begin position="256"/>
        <end position="360"/>
    </location>
</feature>
<dbReference type="PANTHER" id="PTHR30081:SF1">
    <property type="entry name" value="PROTEIN TRANSLOCASE SUBUNIT SECD"/>
    <property type="match status" value="1"/>
</dbReference>
<dbReference type="InterPro" id="IPR046357">
    <property type="entry name" value="PPIase_dom_sf"/>
</dbReference>
<reference evidence="13" key="1">
    <citation type="submission" date="2017-09" db="EMBL/GenBank/DDBJ databases">
        <title>Depth-based differentiation of microbial function through sediment-hosted aquifers and enrichment of novel symbionts in the deep terrestrial subsurface.</title>
        <authorList>
            <person name="Probst A.J."/>
            <person name="Ladd B."/>
            <person name="Jarett J.K."/>
            <person name="Geller-Mcgrath D.E."/>
            <person name="Sieber C.M.K."/>
            <person name="Emerson J.B."/>
            <person name="Anantharaman K."/>
            <person name="Thomas B.C."/>
            <person name="Malmstrom R."/>
            <person name="Stieglmeier M."/>
            <person name="Klingl A."/>
            <person name="Woyke T."/>
            <person name="Ryan C.M."/>
            <person name="Banfield J.F."/>
        </authorList>
    </citation>
    <scope>NUCLEOTIDE SEQUENCE [LARGE SCALE GENOMIC DNA]</scope>
</reference>
<feature type="domain" description="PpiC" evidence="11">
    <location>
        <begin position="146"/>
        <end position="251"/>
    </location>
</feature>
<dbReference type="PROSITE" id="PS50198">
    <property type="entry name" value="PPIC_PPIASE_2"/>
    <property type="match status" value="2"/>
</dbReference>
<dbReference type="AlphaFoldDB" id="A0A2H0V4S1"/>
<dbReference type="SUPFAM" id="SSF82866">
    <property type="entry name" value="Multidrug efflux transporter AcrB transmembrane domain"/>
    <property type="match status" value="1"/>
</dbReference>
<dbReference type="Pfam" id="PF13616">
    <property type="entry name" value="Rotamase_3"/>
    <property type="match status" value="1"/>
</dbReference>
<evidence type="ECO:0000256" key="7">
    <source>
        <dbReference type="ARBA" id="ARBA00023010"/>
    </source>
</evidence>
<dbReference type="Pfam" id="PF21760">
    <property type="entry name" value="SecD_1st"/>
    <property type="match status" value="1"/>
</dbReference>
<evidence type="ECO:0000256" key="4">
    <source>
        <dbReference type="ARBA" id="ARBA00022692"/>
    </source>
</evidence>
<accession>A0A2H0V4S1</accession>
<dbReference type="Gene3D" id="3.10.50.40">
    <property type="match status" value="2"/>
</dbReference>
<feature type="transmembrane region" description="Helical" evidence="9">
    <location>
        <begin position="510"/>
        <end position="528"/>
    </location>
</feature>
<evidence type="ECO:0000256" key="6">
    <source>
        <dbReference type="ARBA" id="ARBA00022989"/>
    </source>
</evidence>
<dbReference type="InterPro" id="IPR048631">
    <property type="entry name" value="SecD_1st"/>
</dbReference>
<evidence type="ECO:0000256" key="1">
    <source>
        <dbReference type="ARBA" id="ARBA00004651"/>
    </source>
</evidence>
<feature type="transmembrane region" description="Helical" evidence="9">
    <location>
        <begin position="611"/>
        <end position="627"/>
    </location>
</feature>
<organism evidence="12 13">
    <name type="scientific">Candidatus Falkowbacteria bacterium CG10_big_fil_rev_8_21_14_0_10_39_11</name>
    <dbReference type="NCBI Taxonomy" id="1974565"/>
    <lineage>
        <taxon>Bacteria</taxon>
        <taxon>Candidatus Falkowiibacteriota</taxon>
    </lineage>
</organism>
<comment type="function">
    <text evidence="9">Part of the Sec protein translocase complex. Interacts with the SecYEG preprotein conducting channel. SecDF uses the proton motive force (PMF) to complete protein translocation after the ATP-dependent function of SecA.</text>
</comment>
<dbReference type="Gene3D" id="3.30.1360.200">
    <property type="match status" value="1"/>
</dbReference>
<dbReference type="NCBIfam" id="TIGR00916">
    <property type="entry name" value="2A0604s01"/>
    <property type="match status" value="1"/>
</dbReference>
<keyword evidence="10" id="KW-0697">Rotamase</keyword>
<evidence type="ECO:0000313" key="13">
    <source>
        <dbReference type="Proteomes" id="UP000229901"/>
    </source>
</evidence>
<keyword evidence="3 9" id="KW-1003">Cell membrane</keyword>
<evidence type="ECO:0000256" key="5">
    <source>
        <dbReference type="ARBA" id="ARBA00022927"/>
    </source>
</evidence>
<feature type="transmembrane region" description="Helical" evidence="9">
    <location>
        <begin position="535"/>
        <end position="553"/>
    </location>
</feature>
<dbReference type="Pfam" id="PF02355">
    <property type="entry name" value="SecD_SecF_C"/>
    <property type="match status" value="1"/>
</dbReference>
<dbReference type="InterPro" id="IPR055344">
    <property type="entry name" value="SecD_SecF_C_bact"/>
</dbReference>
<evidence type="ECO:0000259" key="11">
    <source>
        <dbReference type="PROSITE" id="PS50198"/>
    </source>
</evidence>
<keyword evidence="10" id="KW-0413">Isomerase</keyword>
<evidence type="ECO:0000256" key="3">
    <source>
        <dbReference type="ARBA" id="ARBA00022475"/>
    </source>
</evidence>
<dbReference type="FunFam" id="1.20.1640.10:FF:000004">
    <property type="entry name" value="Protein translocase subunit SecD"/>
    <property type="match status" value="1"/>
</dbReference>
<dbReference type="HAMAP" id="MF_01463_B">
    <property type="entry name" value="SecD_B"/>
    <property type="match status" value="1"/>
</dbReference>
<dbReference type="InterPro" id="IPR005791">
    <property type="entry name" value="SecD"/>
</dbReference>
<dbReference type="InterPro" id="IPR022813">
    <property type="entry name" value="SecD/SecF_arch_bac"/>
</dbReference>
<dbReference type="GO" id="GO:0003755">
    <property type="term" value="F:peptidyl-prolyl cis-trans isomerase activity"/>
    <property type="evidence" value="ECO:0007669"/>
    <property type="project" value="UniProtKB-KW"/>
</dbReference>
<keyword evidence="5 9" id="KW-0653">Protein transport</keyword>
<evidence type="ECO:0000256" key="9">
    <source>
        <dbReference type="HAMAP-Rule" id="MF_01463"/>
    </source>
</evidence>
<keyword evidence="4 9" id="KW-0812">Transmembrane</keyword>
<dbReference type="InterPro" id="IPR048634">
    <property type="entry name" value="SecD_SecF_C"/>
</dbReference>
<evidence type="ECO:0000256" key="8">
    <source>
        <dbReference type="ARBA" id="ARBA00023136"/>
    </source>
</evidence>
<feature type="transmembrane region" description="Helical" evidence="9">
    <location>
        <begin position="559"/>
        <end position="580"/>
    </location>
</feature>
<feature type="transmembrane region" description="Helical" evidence="9">
    <location>
        <begin position="633"/>
        <end position="656"/>
    </location>
</feature>
<comment type="similarity">
    <text evidence="9">Belongs to the SecD/SecF family. SecD subfamily.</text>
</comment>
<gene>
    <name evidence="9 12" type="primary">secD</name>
    <name evidence="12" type="ORF">COT97_03085</name>
</gene>
<keyword evidence="8 9" id="KW-0472">Membrane</keyword>
<comment type="caution">
    <text evidence="12">The sequence shown here is derived from an EMBL/GenBank/DDBJ whole genome shotgun (WGS) entry which is preliminary data.</text>
</comment>
<comment type="caution">
    <text evidence="9">Lacks conserved residue(s) required for the propagation of feature annotation.</text>
</comment>
<keyword evidence="7 9" id="KW-0811">Translocation</keyword>
<evidence type="ECO:0000313" key="12">
    <source>
        <dbReference type="EMBL" id="PIR94087.1"/>
    </source>
</evidence>
<dbReference type="InterPro" id="IPR022646">
    <property type="entry name" value="SecD/SecF_CS"/>
</dbReference>
<dbReference type="Gene3D" id="3.30.70.3400">
    <property type="match status" value="1"/>
</dbReference>
<comment type="subunit">
    <text evidence="9">Forms a complex with SecF. Part of the essential Sec protein translocation apparatus which comprises SecA, SecYEG and auxiliary proteins SecDF. Other proteins may also be involved.</text>
</comment>
<dbReference type="NCBIfam" id="TIGR01129">
    <property type="entry name" value="secD"/>
    <property type="match status" value="1"/>
</dbReference>
<name>A0A2H0V4S1_9BACT</name>
<dbReference type="GO" id="GO:0015450">
    <property type="term" value="F:protein-transporting ATPase activity"/>
    <property type="evidence" value="ECO:0007669"/>
    <property type="project" value="InterPro"/>
</dbReference>
<proteinExistence type="inferred from homology"/>
<dbReference type="Pfam" id="PF22599">
    <property type="entry name" value="SecDF_P1_head"/>
    <property type="match status" value="1"/>
</dbReference>
<dbReference type="GO" id="GO:0065002">
    <property type="term" value="P:intracellular protein transmembrane transport"/>
    <property type="evidence" value="ECO:0007669"/>
    <property type="project" value="UniProtKB-UniRule"/>
</dbReference>
<sequence length="677" mass="73705">MAKMKEKTRVRLWLVLIIVVALFFGVYDYPPILNKGIEGFNKTFHTSISTVSSRPFTLGLDLQGGTHLVYEADTSDIDSGEEGSAVEGVRDVIERRVNSLGVAEPIVQTNQVGDKWRVIVELAGIKDVNEAINAIGETPLLEFKEESDTPARTLTAEEKNDLLIFNKNAEALANLVLDNAVAGGDFSELAAGNSDDLLTKDKGGRIGILTGNEPEYEAIYELITSQKITEPTVLKKLLDDGNGYNIVNVNEIKAGDEQVKASHLLICYNGATGCTDGPSKEEAEAKIRELKALATPDNFSDLVKEHSSEPGASVNAGDLGWFGRGVMVSDFEDAVFNMETGQISDVIETEFGFHLIFKEGVRQGQNYDVSRIFIDTKTEADILPPIDKWKNTELSGKHLDRAWVAFDQTSGAPQVSLQFNEEGDRLFGEVTERNIGKPVAIYLDGVAISIPVVNEKITGGEAVITGSFDLVEARLLSQRLNAGALPVPIELVSQQTVGATLGHESLTKSLFAALIGLLLVALFMIVYYRLPGIMAVIVLLIYTSILLFLFKLIPVTLTLAGIAGFILSIGMAVDANVLIFERLKEELKTGKPLGSAVDEGFKRAWPSIRDGNASTLITCFILAWFGTSMIKGFAITLGVGIMVSMFSAIVVTSYLLKQFMGMKDSKKNLFWFGINKK</sequence>
<dbReference type="InterPro" id="IPR054384">
    <property type="entry name" value="SecDF_P1_head"/>
</dbReference>
<dbReference type="PANTHER" id="PTHR30081">
    <property type="entry name" value="PROTEIN-EXPORT MEMBRANE PROTEIN SEC"/>
    <property type="match status" value="1"/>
</dbReference>